<name>A0A955LW24_UNCKA</name>
<reference evidence="1" key="2">
    <citation type="journal article" date="2021" name="Microbiome">
        <title>Successional dynamics and alternative stable states in a saline activated sludge microbial community over 9 years.</title>
        <authorList>
            <person name="Wang Y."/>
            <person name="Ye J."/>
            <person name="Ju F."/>
            <person name="Liu L."/>
            <person name="Boyd J.A."/>
            <person name="Deng Y."/>
            <person name="Parks D.H."/>
            <person name="Jiang X."/>
            <person name="Yin X."/>
            <person name="Woodcroft B.J."/>
            <person name="Tyson G.W."/>
            <person name="Hugenholtz P."/>
            <person name="Polz M.F."/>
            <person name="Zhang T."/>
        </authorList>
    </citation>
    <scope>NUCLEOTIDE SEQUENCE</scope>
    <source>
        <strain evidence="1">HKST-UBA02</strain>
    </source>
</reference>
<proteinExistence type="predicted"/>
<accession>A0A955LW24</accession>
<evidence type="ECO:0000313" key="1">
    <source>
        <dbReference type="EMBL" id="MCA9397597.1"/>
    </source>
</evidence>
<evidence type="ECO:0000313" key="2">
    <source>
        <dbReference type="Proteomes" id="UP000699691"/>
    </source>
</evidence>
<dbReference type="AlphaFoldDB" id="A0A955LW24"/>
<sequence>MVNNFSEIGTPASLRGVVRENSRNSTITTPPKGSEDLILQKKVDRCGIILNSKKEGNMMCHHLPSI</sequence>
<organism evidence="1 2">
    <name type="scientific">candidate division WWE3 bacterium</name>
    <dbReference type="NCBI Taxonomy" id="2053526"/>
    <lineage>
        <taxon>Bacteria</taxon>
        <taxon>Katanobacteria</taxon>
    </lineage>
</organism>
<gene>
    <name evidence="1" type="ORF">KC573_02105</name>
</gene>
<reference evidence="1" key="1">
    <citation type="submission" date="2020-04" db="EMBL/GenBank/DDBJ databases">
        <authorList>
            <person name="Zhang T."/>
        </authorList>
    </citation>
    <scope>NUCLEOTIDE SEQUENCE</scope>
    <source>
        <strain evidence="1">HKST-UBA02</strain>
    </source>
</reference>
<comment type="caution">
    <text evidence="1">The sequence shown here is derived from an EMBL/GenBank/DDBJ whole genome shotgun (WGS) entry which is preliminary data.</text>
</comment>
<protein>
    <submittedName>
        <fullName evidence="1">Uncharacterized protein</fullName>
    </submittedName>
</protein>
<dbReference type="Proteomes" id="UP000699691">
    <property type="component" value="Unassembled WGS sequence"/>
</dbReference>
<dbReference type="EMBL" id="JAGQKY010000075">
    <property type="protein sequence ID" value="MCA9397597.1"/>
    <property type="molecule type" value="Genomic_DNA"/>
</dbReference>